<organism evidence="1 2">
    <name type="scientific">candidate division WOR-3 bacterium</name>
    <dbReference type="NCBI Taxonomy" id="2052148"/>
    <lineage>
        <taxon>Bacteria</taxon>
        <taxon>Bacteria division WOR-3</taxon>
    </lineage>
</organism>
<dbReference type="Proteomes" id="UP000885826">
    <property type="component" value="Unassembled WGS sequence"/>
</dbReference>
<proteinExistence type="predicted"/>
<dbReference type="EMBL" id="DRIG01000031">
    <property type="protein sequence ID" value="HEC78065.1"/>
    <property type="molecule type" value="Genomic_DNA"/>
</dbReference>
<dbReference type="AlphaFoldDB" id="A0A9C9ELE8"/>
<gene>
    <name evidence="1" type="ORF">ENI34_02860</name>
</gene>
<accession>A0A9C9ELE8</accession>
<comment type="caution">
    <text evidence="1">The sequence shown here is derived from an EMBL/GenBank/DDBJ whole genome shotgun (WGS) entry which is preliminary data.</text>
</comment>
<evidence type="ECO:0000313" key="1">
    <source>
        <dbReference type="EMBL" id="HEC78065.1"/>
    </source>
</evidence>
<sequence>MIVLFLLSQVWSSYLDSTLSFIGLTKDDLGFRKDYTIRDSYRFAVVDELLSNPLNSIDFIGELEERFWQSSEPEVLKEFVELYGLNLKSKRSPFLKTLKECSRLLDETFRETPKALPDVFRELTLFSPDLTESIEEDKENEKRNDSLVNFLKMNGEKIDYKKLFTAACKLLLSIPLYESWLSEIEDNPVRLEGVEGSIVYYKRYEFGELVVGDTVDNVYKKNFAVIIDLGGNDVYHLDGGHSGRMNLIIDKSGDDLYEGGDYSIGCGHFGIGVLIDEQGDDCYRADNFSLGCGLFGVGILLDRKGDDRYNGDTFTQGAGGFGIGILKDEDGNDTYQGALYAQGFASTYGIGVIGDMAGNDRYLISEKYIDEIRYLDHYLSLSQGFSIGFRPDLSAGIGAIFDKAGNDSYIGDIFAQGSSYWYGIGAIVDDAGNDSYLAYQYAQGAGTHITIGLLVDKKGNDNYLAKGVSQGCGHDLSLGLLYDIEGDDSYLAFDLSQGAGNANGIGLLIDELGDDTYSVKRNRNTQGYGNFRREYGSIGVLMDIKGRDSYTEGGENSSLWKRGRYGIRIDWE</sequence>
<name>A0A9C9ELE8_UNCW3</name>
<reference evidence="1" key="1">
    <citation type="journal article" date="2020" name="mSystems">
        <title>Genome- and Community-Level Interaction Insights into Carbon Utilization and Element Cycling Functions of Hydrothermarchaeota in Hydrothermal Sediment.</title>
        <authorList>
            <person name="Zhou Z."/>
            <person name="Liu Y."/>
            <person name="Xu W."/>
            <person name="Pan J."/>
            <person name="Luo Z.H."/>
            <person name="Li M."/>
        </authorList>
    </citation>
    <scope>NUCLEOTIDE SEQUENCE</scope>
    <source>
        <strain evidence="1">HyVt-388</strain>
    </source>
</reference>
<evidence type="ECO:0000313" key="2">
    <source>
        <dbReference type="Proteomes" id="UP000885826"/>
    </source>
</evidence>
<protein>
    <submittedName>
        <fullName evidence="1">Uncharacterized protein</fullName>
    </submittedName>
</protein>